<reference evidence="1 2" key="1">
    <citation type="submission" date="2014-04" db="EMBL/GenBank/DDBJ databases">
        <authorList>
            <consortium name="DOE Joint Genome Institute"/>
            <person name="Kuo A."/>
            <person name="Kohler A."/>
            <person name="Jargeat P."/>
            <person name="Nagy L.G."/>
            <person name="Floudas D."/>
            <person name="Copeland A."/>
            <person name="Barry K.W."/>
            <person name="Cichocki N."/>
            <person name="Veneault-Fourrey C."/>
            <person name="LaButti K."/>
            <person name="Lindquist E.A."/>
            <person name="Lipzen A."/>
            <person name="Lundell T."/>
            <person name="Morin E."/>
            <person name="Murat C."/>
            <person name="Sun H."/>
            <person name="Tunlid A."/>
            <person name="Henrissat B."/>
            <person name="Grigoriev I.V."/>
            <person name="Hibbett D.S."/>
            <person name="Martin F."/>
            <person name="Nordberg H.P."/>
            <person name="Cantor M.N."/>
            <person name="Hua S.X."/>
        </authorList>
    </citation>
    <scope>NUCLEOTIDE SEQUENCE [LARGE SCALE GENOMIC DNA]</scope>
    <source>
        <strain evidence="1 2">Ve08.2h10</strain>
    </source>
</reference>
<gene>
    <name evidence="1" type="ORF">PAXRUDRAFT_831636</name>
</gene>
<dbReference type="InParanoid" id="A0A0D0DRQ3"/>
<dbReference type="Proteomes" id="UP000054538">
    <property type="component" value="Unassembled WGS sequence"/>
</dbReference>
<reference evidence="2" key="2">
    <citation type="submission" date="2015-01" db="EMBL/GenBank/DDBJ databases">
        <title>Evolutionary Origins and Diversification of the Mycorrhizal Mutualists.</title>
        <authorList>
            <consortium name="DOE Joint Genome Institute"/>
            <consortium name="Mycorrhizal Genomics Consortium"/>
            <person name="Kohler A."/>
            <person name="Kuo A."/>
            <person name="Nagy L.G."/>
            <person name="Floudas D."/>
            <person name="Copeland A."/>
            <person name="Barry K.W."/>
            <person name="Cichocki N."/>
            <person name="Veneault-Fourrey C."/>
            <person name="LaButti K."/>
            <person name="Lindquist E.A."/>
            <person name="Lipzen A."/>
            <person name="Lundell T."/>
            <person name="Morin E."/>
            <person name="Murat C."/>
            <person name="Riley R."/>
            <person name="Ohm R."/>
            <person name="Sun H."/>
            <person name="Tunlid A."/>
            <person name="Henrissat B."/>
            <person name="Grigoriev I.V."/>
            <person name="Hibbett D.S."/>
            <person name="Martin F."/>
        </authorList>
    </citation>
    <scope>NUCLEOTIDE SEQUENCE [LARGE SCALE GENOMIC DNA]</scope>
    <source>
        <strain evidence="2">Ve08.2h10</strain>
    </source>
</reference>
<evidence type="ECO:0000313" key="1">
    <source>
        <dbReference type="EMBL" id="KIK90516.1"/>
    </source>
</evidence>
<protein>
    <submittedName>
        <fullName evidence="1">Uncharacterized protein</fullName>
    </submittedName>
</protein>
<organism evidence="1 2">
    <name type="scientific">Paxillus rubicundulus Ve08.2h10</name>
    <dbReference type="NCBI Taxonomy" id="930991"/>
    <lineage>
        <taxon>Eukaryota</taxon>
        <taxon>Fungi</taxon>
        <taxon>Dikarya</taxon>
        <taxon>Basidiomycota</taxon>
        <taxon>Agaricomycotina</taxon>
        <taxon>Agaricomycetes</taxon>
        <taxon>Agaricomycetidae</taxon>
        <taxon>Boletales</taxon>
        <taxon>Paxilineae</taxon>
        <taxon>Paxillaceae</taxon>
        <taxon>Paxillus</taxon>
    </lineage>
</organism>
<evidence type="ECO:0000313" key="2">
    <source>
        <dbReference type="Proteomes" id="UP000054538"/>
    </source>
</evidence>
<dbReference type="STRING" id="930991.A0A0D0DRQ3"/>
<dbReference type="AlphaFoldDB" id="A0A0D0DRQ3"/>
<keyword evidence="2" id="KW-1185">Reference proteome</keyword>
<sequence>MFYYISFLRPPPLQASIAPSEPILITPQICNDLRTEYFQNTVDIYYSWSLDSPKQNSSVITKPVKLTSWRSNNAYKEISVPRPQNLRDGQSWRLVLSCGMTRKDQVVALDEQNLGSTPFAVVSMPVTFTTQPQKGSKQEQIGRSYFWRASLQETPVIFDIMEQTSFDLDKVRIRVLGSDTQ</sequence>
<proteinExistence type="predicted"/>
<dbReference type="OrthoDB" id="413520at2759"/>
<dbReference type="EMBL" id="KN825508">
    <property type="protein sequence ID" value="KIK90516.1"/>
    <property type="molecule type" value="Genomic_DNA"/>
</dbReference>
<name>A0A0D0DRQ3_9AGAM</name>
<accession>A0A0D0DRQ3</accession>
<dbReference type="HOGENOM" id="CLU_099941_0_0_1"/>